<dbReference type="PANTHER" id="PTHR33204">
    <property type="entry name" value="TRANSCRIPTIONAL REGULATOR, MARR FAMILY"/>
    <property type="match status" value="1"/>
</dbReference>
<comment type="caution">
    <text evidence="5">The sequence shown here is derived from an EMBL/GenBank/DDBJ whole genome shotgun (WGS) entry which is preliminary data.</text>
</comment>
<dbReference type="SUPFAM" id="SSF46785">
    <property type="entry name" value="Winged helix' DNA-binding domain"/>
    <property type="match status" value="1"/>
</dbReference>
<dbReference type="InterPro" id="IPR036390">
    <property type="entry name" value="WH_DNA-bd_sf"/>
</dbReference>
<dbReference type="PANTHER" id="PTHR33204:SF36">
    <property type="entry name" value="TRANSCRIPTIONAL REGULATORY PROTEIN"/>
    <property type="match status" value="1"/>
</dbReference>
<gene>
    <name evidence="5" type="ORF">GCM10007924_17620</name>
</gene>
<evidence type="ECO:0000256" key="3">
    <source>
        <dbReference type="ARBA" id="ARBA00023163"/>
    </source>
</evidence>
<dbReference type="Proteomes" id="UP001161409">
    <property type="component" value="Unassembled WGS sequence"/>
</dbReference>
<feature type="domain" description="HTH hxlR-type" evidence="4">
    <location>
        <begin position="11"/>
        <end position="108"/>
    </location>
</feature>
<evidence type="ECO:0000256" key="2">
    <source>
        <dbReference type="ARBA" id="ARBA00023125"/>
    </source>
</evidence>
<proteinExistence type="predicted"/>
<evidence type="ECO:0000259" key="4">
    <source>
        <dbReference type="PROSITE" id="PS51118"/>
    </source>
</evidence>
<dbReference type="PROSITE" id="PS51118">
    <property type="entry name" value="HTH_HXLR"/>
    <property type="match status" value="1"/>
</dbReference>
<evidence type="ECO:0000313" key="6">
    <source>
        <dbReference type="Proteomes" id="UP001161409"/>
    </source>
</evidence>
<dbReference type="Gene3D" id="1.10.10.10">
    <property type="entry name" value="Winged helix-like DNA-binding domain superfamily/Winged helix DNA-binding domain"/>
    <property type="match status" value="1"/>
</dbReference>
<dbReference type="EMBL" id="BSNF01000006">
    <property type="protein sequence ID" value="GLQ06541.1"/>
    <property type="molecule type" value="Genomic_DNA"/>
</dbReference>
<keyword evidence="3" id="KW-0804">Transcription</keyword>
<organism evidence="5 6">
    <name type="scientific">Sneathiella chinensis</name>
    <dbReference type="NCBI Taxonomy" id="349750"/>
    <lineage>
        <taxon>Bacteria</taxon>
        <taxon>Pseudomonadati</taxon>
        <taxon>Pseudomonadota</taxon>
        <taxon>Alphaproteobacteria</taxon>
        <taxon>Sneathiellales</taxon>
        <taxon>Sneathiellaceae</taxon>
        <taxon>Sneathiella</taxon>
    </lineage>
</organism>
<keyword evidence="2" id="KW-0238">DNA-binding</keyword>
<keyword evidence="1" id="KW-0805">Transcription regulation</keyword>
<protein>
    <submittedName>
        <fullName evidence="5">Transcriptional regulator</fullName>
    </submittedName>
</protein>
<name>A0ABQ5U475_9PROT</name>
<evidence type="ECO:0000256" key="1">
    <source>
        <dbReference type="ARBA" id="ARBA00023015"/>
    </source>
</evidence>
<keyword evidence="6" id="KW-1185">Reference proteome</keyword>
<dbReference type="RefSeq" id="WP_169560675.1">
    <property type="nucleotide sequence ID" value="NZ_BSNF01000006.1"/>
</dbReference>
<evidence type="ECO:0000313" key="5">
    <source>
        <dbReference type="EMBL" id="GLQ06541.1"/>
    </source>
</evidence>
<dbReference type="InterPro" id="IPR002577">
    <property type="entry name" value="HTH_HxlR"/>
</dbReference>
<reference evidence="5" key="1">
    <citation type="journal article" date="2014" name="Int. J. Syst. Evol. Microbiol.">
        <title>Complete genome of a new Firmicutes species belonging to the dominant human colonic microbiota ('Ruminococcus bicirculans') reveals two chromosomes and a selective capacity to utilize plant glucans.</title>
        <authorList>
            <consortium name="NISC Comparative Sequencing Program"/>
            <person name="Wegmann U."/>
            <person name="Louis P."/>
            <person name="Goesmann A."/>
            <person name="Henrissat B."/>
            <person name="Duncan S.H."/>
            <person name="Flint H.J."/>
        </authorList>
    </citation>
    <scope>NUCLEOTIDE SEQUENCE</scope>
    <source>
        <strain evidence="5">NBRC 103408</strain>
    </source>
</reference>
<reference evidence="5" key="2">
    <citation type="submission" date="2023-01" db="EMBL/GenBank/DDBJ databases">
        <title>Draft genome sequence of Sneathiella chinensis strain NBRC 103408.</title>
        <authorList>
            <person name="Sun Q."/>
            <person name="Mori K."/>
        </authorList>
    </citation>
    <scope>NUCLEOTIDE SEQUENCE</scope>
    <source>
        <strain evidence="5">NBRC 103408</strain>
    </source>
</reference>
<accession>A0ABQ5U475</accession>
<sequence>MKWQELNSERCSIARALYVVGDRWTILVLRECYRGVTRFDKFESRLKIPRRILSERLKKLVEEGLLVKEQYQNHRLRFDYLLTDKGWELRPVLLSLLAWGDKYLAEGEPPMSLRHEACGHVTVPALVCSACGEPVDPREIKSFPTHKAAPKTEAG</sequence>
<dbReference type="Pfam" id="PF01638">
    <property type="entry name" value="HxlR"/>
    <property type="match status" value="1"/>
</dbReference>
<dbReference type="InterPro" id="IPR036388">
    <property type="entry name" value="WH-like_DNA-bd_sf"/>
</dbReference>